<dbReference type="OrthoDB" id="6038785at2"/>
<evidence type="ECO:0000256" key="1">
    <source>
        <dbReference type="SAM" id="MobiDB-lite"/>
    </source>
</evidence>
<name>A0A1M7BV33_9HYPH</name>
<evidence type="ECO:0000259" key="3">
    <source>
        <dbReference type="Pfam" id="PF04773"/>
    </source>
</evidence>
<dbReference type="EMBL" id="FRBW01000001">
    <property type="protein sequence ID" value="SHL58841.1"/>
    <property type="molecule type" value="Genomic_DNA"/>
</dbReference>
<dbReference type="InterPro" id="IPR011250">
    <property type="entry name" value="OMP/PagP_B-barrel"/>
</dbReference>
<feature type="domain" description="FecR protein" evidence="3">
    <location>
        <begin position="70"/>
        <end position="168"/>
    </location>
</feature>
<dbReference type="Proteomes" id="UP000186002">
    <property type="component" value="Unassembled WGS sequence"/>
</dbReference>
<dbReference type="SUPFAM" id="SSF56925">
    <property type="entry name" value="OMPA-like"/>
    <property type="match status" value="1"/>
</dbReference>
<feature type="signal peptide" evidence="2">
    <location>
        <begin position="1"/>
        <end position="33"/>
    </location>
</feature>
<dbReference type="Gene3D" id="2.40.160.90">
    <property type="match status" value="1"/>
</dbReference>
<feature type="chain" id="PRO_5012116177" evidence="2">
    <location>
        <begin position="34"/>
        <end position="988"/>
    </location>
</feature>
<gene>
    <name evidence="4" type="ORF">SAMN05444272_0984</name>
</gene>
<feature type="compositionally biased region" description="Polar residues" evidence="1">
    <location>
        <begin position="225"/>
        <end position="254"/>
    </location>
</feature>
<feature type="region of interest" description="Disordered" evidence="1">
    <location>
        <begin position="279"/>
        <end position="298"/>
    </location>
</feature>
<evidence type="ECO:0000313" key="4">
    <source>
        <dbReference type="EMBL" id="SHL58841.1"/>
    </source>
</evidence>
<keyword evidence="2" id="KW-0732">Signal</keyword>
<dbReference type="Pfam" id="PF04773">
    <property type="entry name" value="FecR"/>
    <property type="match status" value="1"/>
</dbReference>
<evidence type="ECO:0000256" key="2">
    <source>
        <dbReference type="SAM" id="SignalP"/>
    </source>
</evidence>
<accession>A0A1M7BV33</accession>
<proteinExistence type="predicted"/>
<dbReference type="AlphaFoldDB" id="A0A1M7BV33"/>
<evidence type="ECO:0000313" key="5">
    <source>
        <dbReference type="Proteomes" id="UP000186002"/>
    </source>
</evidence>
<keyword evidence="5" id="KW-1185">Reference proteome</keyword>
<reference evidence="4 5" key="1">
    <citation type="submission" date="2016-11" db="EMBL/GenBank/DDBJ databases">
        <authorList>
            <person name="Jaros S."/>
            <person name="Januszkiewicz K."/>
            <person name="Wedrychowicz H."/>
        </authorList>
    </citation>
    <scope>NUCLEOTIDE SEQUENCE [LARGE SCALE GENOMIC DNA]</scope>
    <source>
        <strain evidence="4 5">DSM 22153</strain>
    </source>
</reference>
<sequence length="988" mass="103327">MTSRHLQKLRYFGLLAAILPVTATSVIPAPALAASQVGVAAAVNTSAFGTAPGLNRKTKVLGDNVIYRERIETTGSGLVQVLLVDGSTFTVGPNSDLVIDEFVYDPNTGQGKLVASLGKGVARFVGGKLSKNKAGVNVNTPVGTIGIRGGIANMDLTSGGGVFSLLFGEELTFTGRNGDTNRVYEAGYTLQVSGGGANSEVRRTTQADLGGVQQGLSGKPGQSGGATQKPTEASVTDSGFSQANSDLGVTNTLPTPKPEVVQSTEVTETDETLVQIQETTQNENTEEIAEETPPPQPEPEVEIVNVRILRAGDGYTPAGSTVVVSNPGAQGLLGGSNGTDEDVEFEGGEITAGSATALYYGEVDGNPLYQFVFDTEPNVYFYTQTLSSDGDYVSQQGDSQVVPDAEIDIDTATYGDISGFARGVQVSNEDFVAFAHFPALSFDETGPVYDPDGANMILGLYGVGTDWTQFNKTETQVRTYELSSDPLTTFVMGTETGDGGLIPLETDALYMNPLVAQLMGESFMNEIESTELLMIQSDPSTLLGSQVLASSFLIQGTGEDQKSFLSLSVGSIFDDAGELTYDTGRRGSHRMDSSETAGRYGGTIQTVSASDGSNFFGSDAQSLVISGGVDIDEPFSDGYIIRPDTLDYTDPLSMTVHVGILSEETPVSSFERTQRTLAGFATGVFESSNNVTGGVLEPKLFASTDTDDFSITFLPGSNTLTALVSVEDVLDADSEIDSYSFGFGQNTDGSGGSGRATFIDDDTYAAREMRDTSEAFVVTDSSAIVTQPDGDNPNSYLIPDTLMPGADADIFVGVNRCTCAFLEWGYWGASVQLNGEDAAANLTNGERYDNMHLGTWVAGNATASADLPTSGTATYAGHAVGSVVNNGAQYLAAGNFGLEVDFAARNATAAITNFDGHTFGSNMSEVTTGADTNLFSGGIADPNEIMQGQINAAIVTGPDSLIDGVMGNFTIDDGTGWQATGIVAGQLQ</sequence>
<dbReference type="STRING" id="735517.SAMN05444272_0984"/>
<organism evidence="4 5">
    <name type="scientific">Roseibium suaedae</name>
    <dbReference type="NCBI Taxonomy" id="735517"/>
    <lineage>
        <taxon>Bacteria</taxon>
        <taxon>Pseudomonadati</taxon>
        <taxon>Pseudomonadota</taxon>
        <taxon>Alphaproteobacteria</taxon>
        <taxon>Hyphomicrobiales</taxon>
        <taxon>Stappiaceae</taxon>
        <taxon>Roseibium</taxon>
    </lineage>
</organism>
<protein>
    <submittedName>
        <fullName evidence="4">FecR family protein</fullName>
    </submittedName>
</protein>
<dbReference type="InterPro" id="IPR006860">
    <property type="entry name" value="FecR"/>
</dbReference>
<dbReference type="RefSeq" id="WP_073009529.1">
    <property type="nucleotide sequence ID" value="NZ_FRBW01000001.1"/>
</dbReference>
<feature type="region of interest" description="Disordered" evidence="1">
    <location>
        <begin position="211"/>
        <end position="271"/>
    </location>
</feature>